<comment type="caution">
    <text evidence="1">The sequence shown here is derived from an EMBL/GenBank/DDBJ whole genome shotgun (WGS) entry which is preliminary data.</text>
</comment>
<keyword evidence="2" id="KW-1185">Reference proteome</keyword>
<organism evidence="1 2">
    <name type="scientific">Rehmannia glutinosa</name>
    <name type="common">Chinese foxglove</name>
    <dbReference type="NCBI Taxonomy" id="99300"/>
    <lineage>
        <taxon>Eukaryota</taxon>
        <taxon>Viridiplantae</taxon>
        <taxon>Streptophyta</taxon>
        <taxon>Embryophyta</taxon>
        <taxon>Tracheophyta</taxon>
        <taxon>Spermatophyta</taxon>
        <taxon>Magnoliopsida</taxon>
        <taxon>eudicotyledons</taxon>
        <taxon>Gunneridae</taxon>
        <taxon>Pentapetalae</taxon>
        <taxon>asterids</taxon>
        <taxon>lamiids</taxon>
        <taxon>Lamiales</taxon>
        <taxon>Orobanchaceae</taxon>
        <taxon>Rehmannieae</taxon>
        <taxon>Rehmannia</taxon>
    </lineage>
</organism>
<evidence type="ECO:0000313" key="1">
    <source>
        <dbReference type="EMBL" id="KAK6134727.1"/>
    </source>
</evidence>
<dbReference type="EMBL" id="JABTTQ020001139">
    <property type="protein sequence ID" value="KAK6134727.1"/>
    <property type="molecule type" value="Genomic_DNA"/>
</dbReference>
<sequence>MDMKWQFCFKIHGYPIGIRILRNKEEDLIATASVGGQQENRESDKHVTEANKSFHMPILQAWFGGEVAKALQEAIIDEEVFLMTLIKLLHILLSYAVWCTPIPLNLPFHPLTRHSKFLDIRYGASRHMCSNPSSISSRARHAPAWLKDFITCSVSTQPAPSVAAHQSSTHSGHCTYF</sequence>
<accession>A0ABR0VL46</accession>
<evidence type="ECO:0000313" key="2">
    <source>
        <dbReference type="Proteomes" id="UP001318860"/>
    </source>
</evidence>
<gene>
    <name evidence="1" type="ORF">DH2020_031529</name>
</gene>
<dbReference type="Proteomes" id="UP001318860">
    <property type="component" value="Unassembled WGS sequence"/>
</dbReference>
<protein>
    <submittedName>
        <fullName evidence="1">Uncharacterized protein</fullName>
    </submittedName>
</protein>
<proteinExistence type="predicted"/>
<reference evidence="1 2" key="1">
    <citation type="journal article" date="2021" name="Comput. Struct. Biotechnol. J.">
        <title>De novo genome assembly of the potent medicinal plant Rehmannia glutinosa using nanopore technology.</title>
        <authorList>
            <person name="Ma L."/>
            <person name="Dong C."/>
            <person name="Song C."/>
            <person name="Wang X."/>
            <person name="Zheng X."/>
            <person name="Niu Y."/>
            <person name="Chen S."/>
            <person name="Feng W."/>
        </authorList>
    </citation>
    <scope>NUCLEOTIDE SEQUENCE [LARGE SCALE GENOMIC DNA]</scope>
    <source>
        <strain evidence="1">DH-2019</strain>
    </source>
</reference>
<name>A0ABR0VL46_REHGL</name>